<dbReference type="PaxDb" id="4577-GRMZM5G871839_P01"/>
<dbReference type="EMBL" id="CM000781">
    <property type="protein sequence ID" value="AQK64943.1"/>
    <property type="molecule type" value="Genomic_DNA"/>
</dbReference>
<dbReference type="AlphaFoldDB" id="A0A1D6GP25"/>
<reference evidence="1" key="1">
    <citation type="submission" date="2015-12" db="EMBL/GenBank/DDBJ databases">
        <title>Update maize B73 reference genome by single molecule sequencing technologies.</title>
        <authorList>
            <consortium name="Maize Genome Sequencing Project"/>
            <person name="Ware D."/>
        </authorList>
    </citation>
    <scope>NUCLEOTIDE SEQUENCE</scope>
    <source>
        <tissue evidence="1">Seedling</tissue>
    </source>
</reference>
<sequence length="81" mass="9156">MVSRAYVSWAPLTTVPPSSPPMGDLIPHNVMSLLCYSYVHAPILQSFGQFVINSHERCFFCSADNITQALMFLSHFIRDIH</sequence>
<gene>
    <name evidence="1" type="ORF">ZEAMMB73_Zm00001d013980</name>
</gene>
<protein>
    <submittedName>
        <fullName evidence="1">Uncharacterized protein</fullName>
    </submittedName>
</protein>
<accession>A0A1D6GP25</accession>
<dbReference type="InParanoid" id="A0A1D6GP25"/>
<name>A0A1D6GP25_MAIZE</name>
<proteinExistence type="predicted"/>
<evidence type="ECO:0000313" key="1">
    <source>
        <dbReference type="EMBL" id="AQK64943.1"/>
    </source>
</evidence>
<organism evidence="1">
    <name type="scientific">Zea mays</name>
    <name type="common">Maize</name>
    <dbReference type="NCBI Taxonomy" id="4577"/>
    <lineage>
        <taxon>Eukaryota</taxon>
        <taxon>Viridiplantae</taxon>
        <taxon>Streptophyta</taxon>
        <taxon>Embryophyta</taxon>
        <taxon>Tracheophyta</taxon>
        <taxon>Spermatophyta</taxon>
        <taxon>Magnoliopsida</taxon>
        <taxon>Liliopsida</taxon>
        <taxon>Poales</taxon>
        <taxon>Poaceae</taxon>
        <taxon>PACMAD clade</taxon>
        <taxon>Panicoideae</taxon>
        <taxon>Andropogonodae</taxon>
        <taxon>Andropogoneae</taxon>
        <taxon>Tripsacinae</taxon>
        <taxon>Zea</taxon>
    </lineage>
</organism>